<dbReference type="Proteomes" id="UP001158045">
    <property type="component" value="Unassembled WGS sequence"/>
</dbReference>
<comment type="caution">
    <text evidence="2">The sequence shown here is derived from an EMBL/GenBank/DDBJ whole genome shotgun (WGS) entry which is preliminary data.</text>
</comment>
<keyword evidence="1" id="KW-0472">Membrane</keyword>
<gene>
    <name evidence="2" type="ORF">QE109_17095</name>
</gene>
<organism evidence="2 3">
    <name type="scientific">Fusibacter bizertensis</name>
    <dbReference type="NCBI Taxonomy" id="1488331"/>
    <lineage>
        <taxon>Bacteria</taxon>
        <taxon>Bacillati</taxon>
        <taxon>Bacillota</taxon>
        <taxon>Clostridia</taxon>
        <taxon>Eubacteriales</taxon>
        <taxon>Eubacteriales Family XII. Incertae Sedis</taxon>
        <taxon>Fusibacter</taxon>
    </lineage>
</organism>
<evidence type="ECO:0000256" key="1">
    <source>
        <dbReference type="SAM" id="Phobius"/>
    </source>
</evidence>
<name>A0ABT6NHF8_9FIRM</name>
<protein>
    <submittedName>
        <fullName evidence="2">Uncharacterized protein</fullName>
    </submittedName>
</protein>
<feature type="transmembrane region" description="Helical" evidence="1">
    <location>
        <begin position="63"/>
        <end position="85"/>
    </location>
</feature>
<dbReference type="RefSeq" id="WP_281095760.1">
    <property type="nucleotide sequence ID" value="NZ_JARYZI010000019.1"/>
</dbReference>
<feature type="transmembrane region" description="Helical" evidence="1">
    <location>
        <begin position="35"/>
        <end position="56"/>
    </location>
</feature>
<keyword evidence="1" id="KW-1133">Transmembrane helix</keyword>
<evidence type="ECO:0000313" key="3">
    <source>
        <dbReference type="Proteomes" id="UP001158045"/>
    </source>
</evidence>
<proteinExistence type="predicted"/>
<dbReference type="EMBL" id="JARYZI010000019">
    <property type="protein sequence ID" value="MDH8679866.1"/>
    <property type="molecule type" value="Genomic_DNA"/>
</dbReference>
<feature type="transmembrane region" description="Helical" evidence="1">
    <location>
        <begin position="105"/>
        <end position="126"/>
    </location>
</feature>
<accession>A0ABT6NHF8</accession>
<sequence length="131" mass="14190">MEFLRKKALGFYFMVFTALTAVVALVKYLSWSSQALSMNTIVLGGLLLGIVINVLLLFKDNDYLVIIITALYSISVFELISSSVGSFVDAFQGIVMFGDATQVGTILSISYLIGACAIVSVIAGFMKRVKN</sequence>
<evidence type="ECO:0000313" key="2">
    <source>
        <dbReference type="EMBL" id="MDH8679866.1"/>
    </source>
</evidence>
<feature type="transmembrane region" description="Helical" evidence="1">
    <location>
        <begin position="9"/>
        <end position="29"/>
    </location>
</feature>
<keyword evidence="3" id="KW-1185">Reference proteome</keyword>
<reference evidence="2 3" key="1">
    <citation type="submission" date="2023-04" db="EMBL/GenBank/DDBJ databases">
        <title>Fusibacter bizertensis strain WBS, isolated from littoral bottom sediments of the Arctic seas - biochemical and genomic analysis.</title>
        <authorList>
            <person name="Brioukhanov A.L."/>
        </authorList>
    </citation>
    <scope>NUCLEOTIDE SEQUENCE [LARGE SCALE GENOMIC DNA]</scope>
    <source>
        <strain evidence="2 3">WBS</strain>
    </source>
</reference>
<keyword evidence="1" id="KW-0812">Transmembrane</keyword>